<organism evidence="2">
    <name type="scientific">Locusta migratoria</name>
    <name type="common">Migratory locust</name>
    <dbReference type="NCBI Taxonomy" id="7004"/>
    <lineage>
        <taxon>Eukaryota</taxon>
        <taxon>Metazoa</taxon>
        <taxon>Ecdysozoa</taxon>
        <taxon>Arthropoda</taxon>
        <taxon>Hexapoda</taxon>
        <taxon>Insecta</taxon>
        <taxon>Pterygota</taxon>
        <taxon>Neoptera</taxon>
        <taxon>Polyneoptera</taxon>
        <taxon>Orthoptera</taxon>
        <taxon>Caelifera</taxon>
        <taxon>Acrididea</taxon>
        <taxon>Acridomorpha</taxon>
        <taxon>Acridoidea</taxon>
        <taxon>Acrididae</taxon>
        <taxon>Oedipodinae</taxon>
        <taxon>Locusta</taxon>
    </lineage>
</organism>
<proteinExistence type="evidence at transcript level"/>
<feature type="compositionally biased region" description="Basic and acidic residues" evidence="1">
    <location>
        <begin position="159"/>
        <end position="170"/>
    </location>
</feature>
<accession>A0A385XRB5</accession>
<protein>
    <submittedName>
        <fullName evidence="2">DH3</fullName>
    </submittedName>
</protein>
<dbReference type="EMBL" id="MG517533">
    <property type="protein sequence ID" value="AYC12053.1"/>
    <property type="molecule type" value="mRNA"/>
</dbReference>
<reference evidence="2" key="1">
    <citation type="submission" date="2017-11" db="EMBL/GenBank/DDBJ databases">
        <title>Novel Lom-dh genes encoding diapause hormones promote egg diapause of Locusta migratoria L.</title>
        <authorList>
            <person name="Hao K."/>
        </authorList>
    </citation>
    <scope>NUCLEOTIDE SEQUENCE</scope>
</reference>
<feature type="region of interest" description="Disordered" evidence="1">
    <location>
        <begin position="101"/>
        <end position="129"/>
    </location>
</feature>
<evidence type="ECO:0000256" key="1">
    <source>
        <dbReference type="SAM" id="MobiDB-lite"/>
    </source>
</evidence>
<gene>
    <name evidence="2" type="primary">dh3</name>
</gene>
<feature type="region of interest" description="Disordered" evidence="1">
    <location>
        <begin position="157"/>
        <end position="188"/>
    </location>
</feature>
<name>A0A385XRB5_LOCMI</name>
<dbReference type="AlphaFoldDB" id="A0A385XRB5"/>
<sequence>MLRRTHSSLAVAVTVVAISAFAVSAAKPREMHSKNVVVQRCIQTGFSDGGNIRSVPETSLWFGPRIGRSNLETALLFGRCVGCSHPGTSQCCEPLARRSGSEDSLGYSSPEPPHDNRKISPESGLWFVDRNGRRQPDTALWFGPRVGRRMQHIQPEASEYFRPDVRRSGPEHSLWSDTQLRQGDPEPPLHVRISNPKENLWFRPDTRRRQSENILQFGPQVGRRNSESALWFGPRVGRSYLESNLSDERYGQHRNLEPGLWSNNLGQIQTTPSMDVTNRFPGRDLWSGTDLDRTKHETALWFGPRIGRSNPETNLWFGPRVGRSHPETSQSFGQYARHDNVETGLWPGDFVQSHPKTLEDVTKINPERNWWSVNGVGRTKHETTLWFGPRIGRSNPETNLWFGPRVGRSHPETSHSFGPYARHDSVEIGLWPDDFGQSRPTTLEDVTKRNPERNWWSVNGVGRTKHETTLWFGPRIGRSNPETNLWFGPRVGRSHPETSDSFGPYARHDNVETELWPDDFGQSSPTTLVDVTKRYPEHNWWSVNGLGRTKHETALWFGPRIGRSNPETHLWFGPRVGRSQSLASEQLR</sequence>
<evidence type="ECO:0000313" key="2">
    <source>
        <dbReference type="EMBL" id="AYC12053.1"/>
    </source>
</evidence>